<keyword evidence="3" id="KW-1003">Cell membrane</keyword>
<evidence type="ECO:0000256" key="1">
    <source>
        <dbReference type="ARBA" id="ARBA00004651"/>
    </source>
</evidence>
<protein>
    <submittedName>
        <fullName evidence="9">Phosphonate ABC transporter, permease protein PhnE</fullName>
    </submittedName>
</protein>
<feature type="transmembrane region" description="Helical" evidence="7">
    <location>
        <begin position="246"/>
        <end position="267"/>
    </location>
</feature>
<dbReference type="GO" id="GO:0015416">
    <property type="term" value="F:ABC-type phosphonate transporter activity"/>
    <property type="evidence" value="ECO:0007669"/>
    <property type="project" value="InterPro"/>
</dbReference>
<dbReference type="RefSeq" id="WP_172165002.1">
    <property type="nucleotide sequence ID" value="NZ_CP053564.1"/>
</dbReference>
<dbReference type="Proteomes" id="UP000505377">
    <property type="component" value="Chromosome"/>
</dbReference>
<keyword evidence="10" id="KW-1185">Reference proteome</keyword>
<evidence type="ECO:0000313" key="10">
    <source>
        <dbReference type="Proteomes" id="UP000505377"/>
    </source>
</evidence>
<evidence type="ECO:0000256" key="5">
    <source>
        <dbReference type="ARBA" id="ARBA00022989"/>
    </source>
</evidence>
<dbReference type="EMBL" id="CP053564">
    <property type="protein sequence ID" value="QJY49383.1"/>
    <property type="molecule type" value="Genomic_DNA"/>
</dbReference>
<keyword evidence="4 7" id="KW-0812">Transmembrane</keyword>
<dbReference type="CDD" id="cd06261">
    <property type="entry name" value="TM_PBP2"/>
    <property type="match status" value="1"/>
</dbReference>
<dbReference type="GO" id="GO:0005886">
    <property type="term" value="C:plasma membrane"/>
    <property type="evidence" value="ECO:0007669"/>
    <property type="project" value="UniProtKB-SubCell"/>
</dbReference>
<accession>A0A6M6JQ80</accession>
<sequence>MTLLDPRVRRLPVPARRHRPRAVVLGWAVAAVVVAAHVVAWNATEVSFGALVDGWRGMAEFLAEAIPPDLAWDVLGPSLEGALVTLWIGLLGTTLSVPLSLAGALLAARGTAPAWAYQPARWLLSFLRAVPDVVFALVFVTAVGLGPFPGVLAIVCHNVGVMGKLWAEALEDADPGPPQALRSAGAGRIQVAAHALLPTVTPQFVGLLLYRFDVNVRSSLVLGLVGAGGIGFLINQSIQLFQFDEMLTHILVVLVLIVAVDQLSALVRRLLGSAA</sequence>
<dbReference type="KEGG" id="pbro:HOP40_29510"/>
<evidence type="ECO:0000256" key="3">
    <source>
        <dbReference type="ARBA" id="ARBA00022475"/>
    </source>
</evidence>
<dbReference type="PROSITE" id="PS50928">
    <property type="entry name" value="ABC_TM1"/>
    <property type="match status" value="1"/>
</dbReference>
<keyword evidence="2 7" id="KW-0813">Transport</keyword>
<comment type="similarity">
    <text evidence="7">Belongs to the binding-protein-dependent transport system permease family.</text>
</comment>
<feature type="transmembrane region" description="Helical" evidence="7">
    <location>
        <begin position="84"/>
        <end position="108"/>
    </location>
</feature>
<name>A0A6M6JQ80_9PSEU</name>
<evidence type="ECO:0000256" key="4">
    <source>
        <dbReference type="ARBA" id="ARBA00022692"/>
    </source>
</evidence>
<evidence type="ECO:0000259" key="8">
    <source>
        <dbReference type="PROSITE" id="PS50928"/>
    </source>
</evidence>
<feature type="transmembrane region" description="Helical" evidence="7">
    <location>
        <begin position="216"/>
        <end position="234"/>
    </location>
</feature>
<comment type="subcellular location">
    <subcellularLocation>
        <location evidence="1 7">Cell membrane</location>
        <topology evidence="1 7">Multi-pass membrane protein</topology>
    </subcellularLocation>
</comment>
<keyword evidence="5 7" id="KW-1133">Transmembrane helix</keyword>
<dbReference type="InterPro" id="IPR035906">
    <property type="entry name" value="MetI-like_sf"/>
</dbReference>
<dbReference type="InterPro" id="IPR000515">
    <property type="entry name" value="MetI-like"/>
</dbReference>
<feature type="domain" description="ABC transmembrane type-1" evidence="8">
    <location>
        <begin position="82"/>
        <end position="264"/>
    </location>
</feature>
<dbReference type="Gene3D" id="1.10.3720.10">
    <property type="entry name" value="MetI-like"/>
    <property type="match status" value="1"/>
</dbReference>
<dbReference type="Pfam" id="PF00528">
    <property type="entry name" value="BPD_transp_1"/>
    <property type="match status" value="1"/>
</dbReference>
<keyword evidence="6 7" id="KW-0472">Membrane</keyword>
<dbReference type="InterPro" id="IPR005769">
    <property type="entry name" value="PhnE/PtxC"/>
</dbReference>
<dbReference type="PANTHER" id="PTHR30043:SF1">
    <property type="entry name" value="ABC TRANSPORT SYSTEM PERMEASE PROTEIN P69"/>
    <property type="match status" value="1"/>
</dbReference>
<dbReference type="AlphaFoldDB" id="A0A6M6JQ80"/>
<evidence type="ECO:0000256" key="2">
    <source>
        <dbReference type="ARBA" id="ARBA00022448"/>
    </source>
</evidence>
<dbReference type="PANTHER" id="PTHR30043">
    <property type="entry name" value="PHOSPHONATES TRANSPORT SYSTEM PERMEASE PROTEIN"/>
    <property type="match status" value="1"/>
</dbReference>
<dbReference type="SUPFAM" id="SSF161098">
    <property type="entry name" value="MetI-like"/>
    <property type="match status" value="1"/>
</dbReference>
<feature type="transmembrane region" description="Helical" evidence="7">
    <location>
        <begin position="129"/>
        <end position="155"/>
    </location>
</feature>
<evidence type="ECO:0000256" key="7">
    <source>
        <dbReference type="RuleBase" id="RU363032"/>
    </source>
</evidence>
<organism evidence="9 10">
    <name type="scientific">Pseudonocardia broussonetiae</name>
    <dbReference type="NCBI Taxonomy" id="2736640"/>
    <lineage>
        <taxon>Bacteria</taxon>
        <taxon>Bacillati</taxon>
        <taxon>Actinomycetota</taxon>
        <taxon>Actinomycetes</taxon>
        <taxon>Pseudonocardiales</taxon>
        <taxon>Pseudonocardiaceae</taxon>
        <taxon>Pseudonocardia</taxon>
    </lineage>
</organism>
<evidence type="ECO:0000256" key="6">
    <source>
        <dbReference type="ARBA" id="ARBA00023136"/>
    </source>
</evidence>
<feature type="transmembrane region" description="Helical" evidence="7">
    <location>
        <begin position="21"/>
        <end position="41"/>
    </location>
</feature>
<proteinExistence type="inferred from homology"/>
<evidence type="ECO:0000313" key="9">
    <source>
        <dbReference type="EMBL" id="QJY49383.1"/>
    </source>
</evidence>
<dbReference type="NCBIfam" id="TIGR01097">
    <property type="entry name" value="PhnE"/>
    <property type="match status" value="1"/>
</dbReference>
<reference evidence="9 10" key="1">
    <citation type="submission" date="2020-05" db="EMBL/GenBank/DDBJ databases">
        <authorList>
            <person name="Mo P."/>
        </authorList>
    </citation>
    <scope>NUCLEOTIDE SEQUENCE [LARGE SCALE GENOMIC DNA]</scope>
    <source>
        <strain evidence="9 10">Gen01</strain>
    </source>
</reference>
<gene>
    <name evidence="9" type="primary">phnE</name>
    <name evidence="9" type="ORF">HOP40_29510</name>
</gene>